<dbReference type="InterPro" id="IPR029063">
    <property type="entry name" value="SAM-dependent_MTases_sf"/>
</dbReference>
<dbReference type="GO" id="GO:0008757">
    <property type="term" value="F:S-adenosylmethionine-dependent methyltransferase activity"/>
    <property type="evidence" value="ECO:0007669"/>
    <property type="project" value="InterPro"/>
</dbReference>
<feature type="domain" description="Methyltransferase type 11" evidence="1">
    <location>
        <begin position="78"/>
        <end position="165"/>
    </location>
</feature>
<dbReference type="SUPFAM" id="SSF53335">
    <property type="entry name" value="S-adenosyl-L-methionine-dependent methyltransferases"/>
    <property type="match status" value="1"/>
</dbReference>
<protein>
    <recommendedName>
        <fullName evidence="1">Methyltransferase type 11 domain-containing protein</fullName>
    </recommendedName>
</protein>
<dbReference type="Pfam" id="PF08241">
    <property type="entry name" value="Methyltransf_11"/>
    <property type="match status" value="1"/>
</dbReference>
<dbReference type="Gene3D" id="3.40.50.150">
    <property type="entry name" value="Vaccinia Virus protein VP39"/>
    <property type="match status" value="1"/>
</dbReference>
<name>X0WN86_9ZZZZ</name>
<feature type="non-terminal residue" evidence="2">
    <location>
        <position position="1"/>
    </location>
</feature>
<dbReference type="EMBL" id="BARS01041426">
    <property type="protein sequence ID" value="GAG32095.1"/>
    <property type="molecule type" value="Genomic_DNA"/>
</dbReference>
<dbReference type="PANTHER" id="PTHR43861">
    <property type="entry name" value="TRANS-ACONITATE 2-METHYLTRANSFERASE-RELATED"/>
    <property type="match status" value="1"/>
</dbReference>
<organism evidence="2">
    <name type="scientific">marine sediment metagenome</name>
    <dbReference type="NCBI Taxonomy" id="412755"/>
    <lineage>
        <taxon>unclassified sequences</taxon>
        <taxon>metagenomes</taxon>
        <taxon>ecological metagenomes</taxon>
    </lineage>
</organism>
<comment type="caution">
    <text evidence="2">The sequence shown here is derived from an EMBL/GenBank/DDBJ whole genome shotgun (WGS) entry which is preliminary data.</text>
</comment>
<evidence type="ECO:0000259" key="1">
    <source>
        <dbReference type="Pfam" id="PF08241"/>
    </source>
</evidence>
<reference evidence="2" key="1">
    <citation type="journal article" date="2014" name="Front. Microbiol.">
        <title>High frequency of phylogenetically diverse reductive dehalogenase-homologous genes in deep subseafloor sedimentary metagenomes.</title>
        <authorList>
            <person name="Kawai M."/>
            <person name="Futagami T."/>
            <person name="Toyoda A."/>
            <person name="Takaki Y."/>
            <person name="Nishi S."/>
            <person name="Hori S."/>
            <person name="Arai W."/>
            <person name="Tsubouchi T."/>
            <person name="Morono Y."/>
            <person name="Uchiyama I."/>
            <person name="Ito T."/>
            <person name="Fujiyama A."/>
            <person name="Inagaki F."/>
            <person name="Takami H."/>
        </authorList>
    </citation>
    <scope>NUCLEOTIDE SEQUENCE</scope>
    <source>
        <strain evidence="2">Expedition CK06-06</strain>
    </source>
</reference>
<accession>X0WN86</accession>
<proteinExistence type="predicted"/>
<evidence type="ECO:0000313" key="2">
    <source>
        <dbReference type="EMBL" id="GAG32095.1"/>
    </source>
</evidence>
<dbReference type="InterPro" id="IPR013216">
    <property type="entry name" value="Methyltransf_11"/>
</dbReference>
<sequence length="241" mass="27832">REYDMNAAMFEKEPLRLVGRGSANSQPIYDFIGDIEDEYLENYEEVSIDRGGEELIETLVLSNICQVLSKRDSFPKVLDVGCGRGYVLDHFKALEKVGLDVSLDKLLHISLESGIVPIRAFGEGMPFVSGYFDAVLCLDVFEHVRAAQNLVNEVSRVLKVGGSLFLACPWKQDLSVYDSERYKQEYKQYKYKHMRSIDQNVTDKLFYKFRMVNDTMVTAHERFMKLTPYSVRFMQFVLKEV</sequence>
<dbReference type="AlphaFoldDB" id="X0WN86"/>
<dbReference type="CDD" id="cd02440">
    <property type="entry name" value="AdoMet_MTases"/>
    <property type="match status" value="1"/>
</dbReference>
<gene>
    <name evidence="2" type="ORF">S01H1_63005</name>
</gene>